<dbReference type="OrthoDB" id="3269001at2759"/>
<reference evidence="2" key="2">
    <citation type="submission" date="2015-01" db="EMBL/GenBank/DDBJ databases">
        <title>Evolutionary Origins and Diversification of the Mycorrhizal Mutualists.</title>
        <authorList>
            <consortium name="DOE Joint Genome Institute"/>
            <consortium name="Mycorrhizal Genomics Consortium"/>
            <person name="Kohler A."/>
            <person name="Kuo A."/>
            <person name="Nagy L.G."/>
            <person name="Floudas D."/>
            <person name="Copeland A."/>
            <person name="Barry K.W."/>
            <person name="Cichocki N."/>
            <person name="Veneault-Fourrey C."/>
            <person name="LaButti K."/>
            <person name="Lindquist E.A."/>
            <person name="Lipzen A."/>
            <person name="Lundell T."/>
            <person name="Morin E."/>
            <person name="Murat C."/>
            <person name="Riley R."/>
            <person name="Ohm R."/>
            <person name="Sun H."/>
            <person name="Tunlid A."/>
            <person name="Henrissat B."/>
            <person name="Grigoriev I.V."/>
            <person name="Hibbett D.S."/>
            <person name="Martin F."/>
        </authorList>
    </citation>
    <scope>NUCLEOTIDE SEQUENCE [LARGE SCALE GENOMIC DNA]</scope>
    <source>
        <strain evidence="2">441</strain>
    </source>
</reference>
<dbReference type="STRING" id="765257.A0A0C9YND4"/>
<dbReference type="HOGENOM" id="CLU_002101_0_0_1"/>
<accession>A0A0C9YND4</accession>
<dbReference type="EMBL" id="KN833809">
    <property type="protein sequence ID" value="KIK18256.1"/>
    <property type="molecule type" value="Genomic_DNA"/>
</dbReference>
<sequence length="958" mass="108745">MELDLLVATTALETHGEDVISARARQSELGNEAAFTSSMPLEVTNKESTSAASLQLLQQYRDMFHSSVSSFTPPRLRFMSDYPTAADTPPPIDPSDQWGSRLFIIHHQYTEKLLELISAVPSNEDDSVMLARKRLILDIQEYQSSLECIRNYQWRRQEVETIAKEAPNTMSSVPTVVKTDRFHSSLDTVGNMALPLSLGILGASILHSVVMATIRRVTDSLQKFGGHHWIKDEIDSLTSGWPKDIRSALDLLHIDPELRQYICCPTCFSLYGPFPEHQKEDYQNIPMHCAHRATPLSKPCGTHLFGKRGSPNRCFWYQPLDSWIACFLSRAEVMGSLCATTGPISDRMSDIWDGSAFRQFQGPDNNFLFVDWFNPFGNKQGGKHTSFGAIYMQSGSDFGNTDISTWGQWTWQEHFAIAKMWRDAHTDRTRQRIYDTFGLRWSELLRLPYWDPTCFVVMEAMHNFFLGDLQHHCQKVFGMNADAKSAAETHIQPHTPEEQQRELDAGIEAIKKCSLSALTKLRRGYIVALAEANNVLPEVNISNDPLIRLYKADQTIGKTAYAQALIDWHRHRGDPEVRCPRVFPRPIVDLSAAWSSAPSTTILDQSVLSEVWKDMARTTLLSWVARAPHNLGSPGHGKLKADQWRTACLINLTIMLCRLWGSDGASERDAVLLRNYLSLVTAVRWATTHSTSDQHAEIVEKHLIYYTRSTLQIFGPRALVYNNHASLHVPECLRTFGPTHGWWAFPFERYNGILQRFKTNTRIGEMEHTMMKAFCRGSNLRAFLGKNPSDSFQGLHEIFSQFFGIPIPSLNVTHGNDGPNITENANRLPMLPDEMYKGLLNCLNEGIAPGHCYMSYHEDPWPNTCVVQPYVQEKASVKIQGVTFTCSAKHLGNSRILFCLAGESFQRAGEIKHIFVHQRHGTSSKVVTEFFYGMRQFRELPHELAMHDPYRQFPLLSM</sequence>
<gene>
    <name evidence="1" type="ORF">PISMIDRAFT_14501</name>
</gene>
<dbReference type="PANTHER" id="PTHR46579">
    <property type="entry name" value="F5/8 TYPE C DOMAIN-CONTAINING PROTEIN-RELATED"/>
    <property type="match status" value="1"/>
</dbReference>
<dbReference type="PANTHER" id="PTHR46579:SF1">
    <property type="entry name" value="F5_8 TYPE C DOMAIN-CONTAINING PROTEIN"/>
    <property type="match status" value="1"/>
</dbReference>
<evidence type="ECO:0000313" key="2">
    <source>
        <dbReference type="Proteomes" id="UP000054018"/>
    </source>
</evidence>
<dbReference type="AlphaFoldDB" id="A0A0C9YND4"/>
<keyword evidence="2" id="KW-1185">Reference proteome</keyword>
<reference evidence="1 2" key="1">
    <citation type="submission" date="2014-04" db="EMBL/GenBank/DDBJ databases">
        <authorList>
            <consortium name="DOE Joint Genome Institute"/>
            <person name="Kuo A."/>
            <person name="Kohler A."/>
            <person name="Costa M.D."/>
            <person name="Nagy L.G."/>
            <person name="Floudas D."/>
            <person name="Copeland A."/>
            <person name="Barry K.W."/>
            <person name="Cichocki N."/>
            <person name="Veneault-Fourrey C."/>
            <person name="LaButti K."/>
            <person name="Lindquist E.A."/>
            <person name="Lipzen A."/>
            <person name="Lundell T."/>
            <person name="Morin E."/>
            <person name="Murat C."/>
            <person name="Sun H."/>
            <person name="Tunlid A."/>
            <person name="Henrissat B."/>
            <person name="Grigoriev I.V."/>
            <person name="Hibbett D.S."/>
            <person name="Martin F."/>
            <person name="Nordberg H.P."/>
            <person name="Cantor M.N."/>
            <person name="Hua S.X."/>
        </authorList>
    </citation>
    <scope>NUCLEOTIDE SEQUENCE [LARGE SCALE GENOMIC DNA]</scope>
    <source>
        <strain evidence="1 2">441</strain>
    </source>
</reference>
<evidence type="ECO:0000313" key="1">
    <source>
        <dbReference type="EMBL" id="KIK18256.1"/>
    </source>
</evidence>
<organism evidence="1 2">
    <name type="scientific">Pisolithus microcarpus 441</name>
    <dbReference type="NCBI Taxonomy" id="765257"/>
    <lineage>
        <taxon>Eukaryota</taxon>
        <taxon>Fungi</taxon>
        <taxon>Dikarya</taxon>
        <taxon>Basidiomycota</taxon>
        <taxon>Agaricomycotina</taxon>
        <taxon>Agaricomycetes</taxon>
        <taxon>Agaricomycetidae</taxon>
        <taxon>Boletales</taxon>
        <taxon>Sclerodermatineae</taxon>
        <taxon>Pisolithaceae</taxon>
        <taxon>Pisolithus</taxon>
    </lineage>
</organism>
<proteinExistence type="predicted"/>
<protein>
    <submittedName>
        <fullName evidence="1">Uncharacterized protein</fullName>
    </submittedName>
</protein>
<name>A0A0C9YND4_9AGAM</name>
<dbReference type="Proteomes" id="UP000054018">
    <property type="component" value="Unassembled WGS sequence"/>
</dbReference>